<dbReference type="GO" id="GO:0016787">
    <property type="term" value="F:hydrolase activity"/>
    <property type="evidence" value="ECO:0007669"/>
    <property type="project" value="UniProtKB-KW"/>
</dbReference>
<dbReference type="Gene3D" id="3.40.50.1820">
    <property type="entry name" value="alpha/beta hydrolase"/>
    <property type="match status" value="1"/>
</dbReference>
<dbReference type="InterPro" id="IPR020802">
    <property type="entry name" value="TesA-like"/>
</dbReference>
<dbReference type="Pfam" id="PF00975">
    <property type="entry name" value="Thioesterase"/>
    <property type="match status" value="1"/>
</dbReference>
<dbReference type="EMBL" id="AP035884">
    <property type="protein sequence ID" value="BFP53449.1"/>
    <property type="molecule type" value="Genomic_DNA"/>
</dbReference>
<dbReference type="KEGG" id="stcm:SCMC78_32560"/>
<evidence type="ECO:0000313" key="4">
    <source>
        <dbReference type="EMBL" id="BFP53449.1"/>
    </source>
</evidence>
<feature type="domain" description="Thioesterase TesA-like" evidence="3">
    <location>
        <begin position="23"/>
        <end position="245"/>
    </location>
</feature>
<dbReference type="RefSeq" id="WP_319598914.1">
    <property type="nucleotide sequence ID" value="NZ_AP035884.1"/>
</dbReference>
<protein>
    <submittedName>
        <fullName evidence="4">Alpha/beta fold hydrolase</fullName>
    </submittedName>
</protein>
<evidence type="ECO:0000256" key="2">
    <source>
        <dbReference type="ARBA" id="ARBA00022801"/>
    </source>
</evidence>
<comment type="similarity">
    <text evidence="1">Belongs to the thioesterase family.</text>
</comment>
<organism evidence="4">
    <name type="scientific">Streptomyces sp. CMC78</name>
    <dbReference type="NCBI Taxonomy" id="3231512"/>
    <lineage>
        <taxon>Bacteria</taxon>
        <taxon>Bacillati</taxon>
        <taxon>Actinomycetota</taxon>
        <taxon>Actinomycetes</taxon>
        <taxon>Kitasatosporales</taxon>
        <taxon>Streptomycetaceae</taxon>
        <taxon>Streptomyces</taxon>
    </lineage>
</organism>
<dbReference type="InterPro" id="IPR029058">
    <property type="entry name" value="AB_hydrolase_fold"/>
</dbReference>
<accession>A0AB33KCY8</accession>
<gene>
    <name evidence="4" type="ORF">SCMC78_32560</name>
</gene>
<dbReference type="PANTHER" id="PTHR11487">
    <property type="entry name" value="THIOESTERASE"/>
    <property type="match status" value="1"/>
</dbReference>
<evidence type="ECO:0000256" key="1">
    <source>
        <dbReference type="ARBA" id="ARBA00007169"/>
    </source>
</evidence>
<dbReference type="PANTHER" id="PTHR11487:SF0">
    <property type="entry name" value="S-ACYL FATTY ACID SYNTHASE THIOESTERASE, MEDIUM CHAIN"/>
    <property type="match status" value="1"/>
</dbReference>
<dbReference type="SUPFAM" id="SSF53474">
    <property type="entry name" value="alpha/beta-Hydrolases"/>
    <property type="match status" value="1"/>
</dbReference>
<evidence type="ECO:0000259" key="3">
    <source>
        <dbReference type="SMART" id="SM00824"/>
    </source>
</evidence>
<dbReference type="GO" id="GO:0008610">
    <property type="term" value="P:lipid biosynthetic process"/>
    <property type="evidence" value="ECO:0007669"/>
    <property type="project" value="TreeGrafter"/>
</dbReference>
<dbReference type="AlphaFoldDB" id="A0AB33KCY8"/>
<proteinExistence type="inferred from homology"/>
<name>A0AB33KCY8_9ACTN</name>
<dbReference type="InterPro" id="IPR012223">
    <property type="entry name" value="TEII"/>
</dbReference>
<reference evidence="4" key="1">
    <citation type="submission" date="2024-07" db="EMBL/GenBank/DDBJ databases">
        <title>Complete genome sequences of cellulolytic bacteria, Kitasatospora sp. CMC57 and Streptomyces sp. CMC78, isolated from Japanese agricultural soil.</title>
        <authorList>
            <person name="Hashimoto T."/>
            <person name="Ito M."/>
            <person name="Iwamoto M."/>
            <person name="Fukahori D."/>
            <person name="Shoda T."/>
            <person name="Sakoda M."/>
            <person name="Morohoshi T."/>
            <person name="Mitsuboshi M."/>
            <person name="Nishizawa T."/>
        </authorList>
    </citation>
    <scope>NUCLEOTIDE SEQUENCE</scope>
    <source>
        <strain evidence="4">CMC78</strain>
    </source>
</reference>
<dbReference type="SMART" id="SM00824">
    <property type="entry name" value="PKS_TE"/>
    <property type="match status" value="1"/>
</dbReference>
<dbReference type="InterPro" id="IPR001031">
    <property type="entry name" value="Thioesterase"/>
</dbReference>
<sequence>MAEGSDVWFRRFRRVARPRLRLVCLPHAGGSASTFRSWPQWLPEDVEVLAVNLPGRQDRLGEDCVSDMDRLADGVAEALLPLSGEPFALFGHSMGASVAFEVAHRLEQRYGTVAAALIVSGQQPPARYRVNEAHLGGDPGLLAEVRRLGGEGAAFLDSPEMRELLMPAIRGDFALMGAYRPDPSLRIAAPVDAWVGDADVDVTVEETRAWAEVTTGPFAYRVFSGDHFYLNAQSAEFTGALVERIARPESKVGSAPRQRR</sequence>
<keyword evidence="2 4" id="KW-0378">Hydrolase</keyword>